<dbReference type="InterPro" id="IPR055108">
    <property type="entry name" value="Syntrophin_4th"/>
</dbReference>
<keyword evidence="4" id="KW-1185">Reference proteome</keyword>
<sequence>MHGRRHTTLSVVGNSSNCLHNCDCNAGTCTRTFACSFEERPSGLVLDIKQGISLYDIPTKSYVWQYRFRDLHSSSDDGKVRVQLVFRDERSLDPGKLEVKDIECDEVLAVVFNIHSFLVTKIVAADPDFLKLNPLL</sequence>
<evidence type="ECO:0000256" key="2">
    <source>
        <dbReference type="ARBA" id="ARBA00022490"/>
    </source>
</evidence>
<protein>
    <submittedName>
        <fullName evidence="5">EGF-like domain-containing protein</fullName>
    </submittedName>
</protein>
<dbReference type="Pfam" id="PF23012">
    <property type="entry name" value="Syntrophin_4th"/>
    <property type="match status" value="1"/>
</dbReference>
<reference evidence="5" key="2">
    <citation type="submission" date="2017-02" db="UniProtKB">
        <authorList>
            <consortium name="WormBaseParasite"/>
        </authorList>
    </citation>
    <scope>IDENTIFICATION</scope>
</reference>
<dbReference type="PANTHER" id="PTHR10554">
    <property type="entry name" value="SYNTROPHIN"/>
    <property type="match status" value="1"/>
</dbReference>
<evidence type="ECO:0000313" key="4">
    <source>
        <dbReference type="Proteomes" id="UP000035642"/>
    </source>
</evidence>
<dbReference type="AlphaFoldDB" id="A0A0K0DQ06"/>
<name>A0A0K0DQ06_ANGCA</name>
<dbReference type="PANTHER" id="PTHR10554:SF1">
    <property type="entry name" value="FI16515P1"/>
    <property type="match status" value="1"/>
</dbReference>
<comment type="subcellular location">
    <subcellularLocation>
        <location evidence="1">Cytoplasm</location>
    </subcellularLocation>
</comment>
<accession>A0A0K0DQ06</accession>
<evidence type="ECO:0000313" key="5">
    <source>
        <dbReference type="WBParaSite" id="ACAC_0001384501-mRNA-1"/>
    </source>
</evidence>
<evidence type="ECO:0000259" key="3">
    <source>
        <dbReference type="Pfam" id="PF23012"/>
    </source>
</evidence>
<keyword evidence="2" id="KW-0963">Cytoplasm</keyword>
<proteinExistence type="predicted"/>
<dbReference type="InterPro" id="IPR015482">
    <property type="entry name" value="Syntrophin"/>
</dbReference>
<dbReference type="STRING" id="6313.A0A0K0DQ06"/>
<dbReference type="WBParaSite" id="ACAC_0001384501-mRNA-1">
    <property type="protein sequence ID" value="ACAC_0001384501-mRNA-1"/>
    <property type="gene ID" value="ACAC_0001384501"/>
</dbReference>
<dbReference type="GO" id="GO:0005737">
    <property type="term" value="C:cytoplasm"/>
    <property type="evidence" value="ECO:0007669"/>
    <property type="project" value="UniProtKB-SubCell"/>
</dbReference>
<dbReference type="Proteomes" id="UP000035642">
    <property type="component" value="Unassembled WGS sequence"/>
</dbReference>
<organism evidence="4 5">
    <name type="scientific">Angiostrongylus cantonensis</name>
    <name type="common">Rat lungworm</name>
    <dbReference type="NCBI Taxonomy" id="6313"/>
    <lineage>
        <taxon>Eukaryota</taxon>
        <taxon>Metazoa</taxon>
        <taxon>Ecdysozoa</taxon>
        <taxon>Nematoda</taxon>
        <taxon>Chromadorea</taxon>
        <taxon>Rhabditida</taxon>
        <taxon>Rhabditina</taxon>
        <taxon>Rhabditomorpha</taxon>
        <taxon>Strongyloidea</taxon>
        <taxon>Metastrongylidae</taxon>
        <taxon>Angiostrongylus</taxon>
    </lineage>
</organism>
<dbReference type="GO" id="GO:0016010">
    <property type="term" value="C:dystrophin-associated glycoprotein complex"/>
    <property type="evidence" value="ECO:0007669"/>
    <property type="project" value="TreeGrafter"/>
</dbReference>
<evidence type="ECO:0000256" key="1">
    <source>
        <dbReference type="ARBA" id="ARBA00004496"/>
    </source>
</evidence>
<feature type="domain" description="Syntrophin C-terminal PH" evidence="3">
    <location>
        <begin position="32"/>
        <end position="123"/>
    </location>
</feature>
<reference evidence="4" key="1">
    <citation type="submission" date="2012-09" db="EMBL/GenBank/DDBJ databases">
        <authorList>
            <person name="Martin A.A."/>
        </authorList>
    </citation>
    <scope>NUCLEOTIDE SEQUENCE</scope>
</reference>
<dbReference type="GO" id="GO:0005198">
    <property type="term" value="F:structural molecule activity"/>
    <property type="evidence" value="ECO:0007669"/>
    <property type="project" value="InterPro"/>
</dbReference>